<dbReference type="RefSeq" id="WP_215237115.1">
    <property type="nucleotide sequence ID" value="NZ_CAJRAF010000001.1"/>
</dbReference>
<evidence type="ECO:0000313" key="2">
    <source>
        <dbReference type="EMBL" id="CAG4989640.1"/>
    </source>
</evidence>
<comment type="caution">
    <text evidence="2">The sequence shown here is derived from an EMBL/GenBank/DDBJ whole genome shotgun (WGS) entry which is preliminary data.</text>
</comment>
<keyword evidence="3" id="KW-1185">Reference proteome</keyword>
<dbReference type="Gene3D" id="3.10.450.360">
    <property type="match status" value="1"/>
</dbReference>
<evidence type="ECO:0000256" key="1">
    <source>
        <dbReference type="SAM" id="SignalP"/>
    </source>
</evidence>
<proteinExistence type="predicted"/>
<dbReference type="Proteomes" id="UP000680038">
    <property type="component" value="Unassembled WGS sequence"/>
</dbReference>
<sequence>MKKPIIAVLTACLLSAINLNGASVAEPVLSVYTSQEKVAIKPEDLPEAVKETLGSNAYLGWEVTAAFLITKQDNSQYYEIAAKKGTETATINLDKYGKKVE</sequence>
<feature type="signal peptide" evidence="1">
    <location>
        <begin position="1"/>
        <end position="21"/>
    </location>
</feature>
<keyword evidence="1" id="KW-0732">Signal</keyword>
<feature type="chain" id="PRO_5037525089" description="Beta-lactamase-inhibitor-like PepSY-like domain-containing protein" evidence="1">
    <location>
        <begin position="22"/>
        <end position="101"/>
    </location>
</feature>
<gene>
    <name evidence="2" type="ORF">DYBT9275_00332</name>
</gene>
<protein>
    <recommendedName>
        <fullName evidence="4">Beta-lactamase-inhibitor-like PepSY-like domain-containing protein</fullName>
    </recommendedName>
</protein>
<evidence type="ECO:0000313" key="3">
    <source>
        <dbReference type="Proteomes" id="UP000680038"/>
    </source>
</evidence>
<evidence type="ECO:0008006" key="4">
    <source>
        <dbReference type="Google" id="ProtNLM"/>
    </source>
</evidence>
<organism evidence="2 3">
    <name type="scientific">Dyadobacter helix</name>
    <dbReference type="NCBI Taxonomy" id="2822344"/>
    <lineage>
        <taxon>Bacteria</taxon>
        <taxon>Pseudomonadati</taxon>
        <taxon>Bacteroidota</taxon>
        <taxon>Cytophagia</taxon>
        <taxon>Cytophagales</taxon>
        <taxon>Spirosomataceae</taxon>
        <taxon>Dyadobacter</taxon>
    </lineage>
</organism>
<dbReference type="AlphaFoldDB" id="A0A916J787"/>
<accession>A0A916J787</accession>
<dbReference type="EMBL" id="CAJRAF010000001">
    <property type="protein sequence ID" value="CAG4989640.1"/>
    <property type="molecule type" value="Genomic_DNA"/>
</dbReference>
<name>A0A916J787_9BACT</name>
<reference evidence="2" key="1">
    <citation type="submission" date="2021-04" db="EMBL/GenBank/DDBJ databases">
        <authorList>
            <person name="Rodrigo-Torres L."/>
            <person name="Arahal R. D."/>
            <person name="Lucena T."/>
        </authorList>
    </citation>
    <scope>NUCLEOTIDE SEQUENCE</scope>
    <source>
        <strain evidence="2">CECT 9275</strain>
    </source>
</reference>